<dbReference type="PANTHER" id="PTHR48106">
    <property type="entry name" value="QUINONE OXIDOREDUCTASE PIG3-RELATED"/>
    <property type="match status" value="1"/>
</dbReference>
<dbReference type="OrthoDB" id="9769198at2"/>
<dbReference type="InterPro" id="IPR013154">
    <property type="entry name" value="ADH-like_N"/>
</dbReference>
<dbReference type="RefSeq" id="WP_073273161.1">
    <property type="nucleotide sequence ID" value="NZ_FRAC01000007.1"/>
</dbReference>
<evidence type="ECO:0000256" key="2">
    <source>
        <dbReference type="ARBA" id="ARBA00023002"/>
    </source>
</evidence>
<keyword evidence="1" id="KW-0521">NADP</keyword>
<dbReference type="STRING" id="1121322.SAMN02745136_00780"/>
<dbReference type="Pfam" id="PF00107">
    <property type="entry name" value="ADH_zinc_N"/>
    <property type="match status" value="1"/>
</dbReference>
<dbReference type="Gene3D" id="3.90.180.10">
    <property type="entry name" value="Medium-chain alcohol dehydrogenases, catalytic domain"/>
    <property type="match status" value="1"/>
</dbReference>
<evidence type="ECO:0000259" key="3">
    <source>
        <dbReference type="SMART" id="SM00829"/>
    </source>
</evidence>
<dbReference type="PANTHER" id="PTHR48106:SF8">
    <property type="entry name" value="OS02G0805600 PROTEIN"/>
    <property type="match status" value="1"/>
</dbReference>
<feature type="domain" description="Enoyl reductase (ER)" evidence="3">
    <location>
        <begin position="10"/>
        <end position="321"/>
    </location>
</feature>
<dbReference type="InterPro" id="IPR011032">
    <property type="entry name" value="GroES-like_sf"/>
</dbReference>
<dbReference type="Gene3D" id="3.40.50.720">
    <property type="entry name" value="NAD(P)-binding Rossmann-like Domain"/>
    <property type="match status" value="1"/>
</dbReference>
<sequence length="330" mass="35331">MKAIIAANTGAVLIEVPTPAPKAKEVLIQVKANSLNRADLMMLQGADHGGWGGGEGKILGLEWAGDVVEVGADVKEYHVGDRVMSVGPQAFAEYTIGNPIAMNLIPDGMSYEEAACLPVALQTMHDAISTLGGLTIGQTILFQGASSAMGLIGMQAAKYLGAGKVIGTSRSAERCAKLMEYGCDAAVDTSNSAWEEEVLKETDGAGVDLLIDFLSGPIMNKNLQVTRIGGRIVNVGRSAGETGEFNFDLHNMRRITYIGASFRTRTLAETAEVILRTKNAFGQALKEGNFKMPIDKTYPMEEAAEAFKRMIENKHFGKIVLNVYKRGADL</sequence>
<dbReference type="SUPFAM" id="SSF51735">
    <property type="entry name" value="NAD(P)-binding Rossmann-fold domains"/>
    <property type="match status" value="1"/>
</dbReference>
<organism evidence="4 5">
    <name type="scientific">Anaerocolumna jejuensis DSM 15929</name>
    <dbReference type="NCBI Taxonomy" id="1121322"/>
    <lineage>
        <taxon>Bacteria</taxon>
        <taxon>Bacillati</taxon>
        <taxon>Bacillota</taxon>
        <taxon>Clostridia</taxon>
        <taxon>Lachnospirales</taxon>
        <taxon>Lachnospiraceae</taxon>
        <taxon>Anaerocolumna</taxon>
    </lineage>
</organism>
<evidence type="ECO:0000256" key="1">
    <source>
        <dbReference type="ARBA" id="ARBA00022857"/>
    </source>
</evidence>
<keyword evidence="5" id="KW-1185">Reference proteome</keyword>
<dbReference type="SMART" id="SM00829">
    <property type="entry name" value="PKS_ER"/>
    <property type="match status" value="1"/>
</dbReference>
<dbReference type="InterPro" id="IPR036291">
    <property type="entry name" value="NAD(P)-bd_dom_sf"/>
</dbReference>
<evidence type="ECO:0000313" key="5">
    <source>
        <dbReference type="Proteomes" id="UP000184386"/>
    </source>
</evidence>
<gene>
    <name evidence="4" type="ORF">SAMN02745136_00780</name>
</gene>
<dbReference type="Pfam" id="PF08240">
    <property type="entry name" value="ADH_N"/>
    <property type="match status" value="1"/>
</dbReference>
<name>A0A1M6LZR5_9FIRM</name>
<protein>
    <submittedName>
        <fullName evidence="4">NADPH2:quinone reductase</fullName>
    </submittedName>
</protein>
<dbReference type="EMBL" id="FRAC01000007">
    <property type="protein sequence ID" value="SHJ76716.1"/>
    <property type="molecule type" value="Genomic_DNA"/>
</dbReference>
<dbReference type="InterPro" id="IPR013149">
    <property type="entry name" value="ADH-like_C"/>
</dbReference>
<reference evidence="4 5" key="1">
    <citation type="submission" date="2016-11" db="EMBL/GenBank/DDBJ databases">
        <authorList>
            <person name="Jaros S."/>
            <person name="Januszkiewicz K."/>
            <person name="Wedrychowicz H."/>
        </authorList>
    </citation>
    <scope>NUCLEOTIDE SEQUENCE [LARGE SCALE GENOMIC DNA]</scope>
    <source>
        <strain evidence="4 5">DSM 15929</strain>
    </source>
</reference>
<keyword evidence="2" id="KW-0560">Oxidoreductase</keyword>
<dbReference type="Proteomes" id="UP000184386">
    <property type="component" value="Unassembled WGS sequence"/>
</dbReference>
<accession>A0A1M6LZR5</accession>
<dbReference type="SUPFAM" id="SSF50129">
    <property type="entry name" value="GroES-like"/>
    <property type="match status" value="1"/>
</dbReference>
<proteinExistence type="predicted"/>
<dbReference type="InterPro" id="IPR020843">
    <property type="entry name" value="ER"/>
</dbReference>
<dbReference type="GO" id="GO:0016651">
    <property type="term" value="F:oxidoreductase activity, acting on NAD(P)H"/>
    <property type="evidence" value="ECO:0007669"/>
    <property type="project" value="TreeGrafter"/>
</dbReference>
<dbReference type="GO" id="GO:0070402">
    <property type="term" value="F:NADPH binding"/>
    <property type="evidence" value="ECO:0007669"/>
    <property type="project" value="TreeGrafter"/>
</dbReference>
<dbReference type="AlphaFoldDB" id="A0A1M6LZR5"/>
<evidence type="ECO:0000313" key="4">
    <source>
        <dbReference type="EMBL" id="SHJ76716.1"/>
    </source>
</evidence>